<proteinExistence type="predicted"/>
<evidence type="ECO:0000313" key="1">
    <source>
        <dbReference type="EMBL" id="KAI3758590.1"/>
    </source>
</evidence>
<protein>
    <submittedName>
        <fullName evidence="1">Uncharacterized protein</fullName>
    </submittedName>
</protein>
<dbReference type="Proteomes" id="UP001055879">
    <property type="component" value="Linkage Group LG02"/>
</dbReference>
<reference evidence="2" key="1">
    <citation type="journal article" date="2022" name="Mol. Ecol. Resour.">
        <title>The genomes of chicory, endive, great burdock and yacon provide insights into Asteraceae palaeo-polyploidization history and plant inulin production.</title>
        <authorList>
            <person name="Fan W."/>
            <person name="Wang S."/>
            <person name="Wang H."/>
            <person name="Wang A."/>
            <person name="Jiang F."/>
            <person name="Liu H."/>
            <person name="Zhao H."/>
            <person name="Xu D."/>
            <person name="Zhang Y."/>
        </authorList>
    </citation>
    <scope>NUCLEOTIDE SEQUENCE [LARGE SCALE GENOMIC DNA]</scope>
    <source>
        <strain evidence="2">cv. Niubang</strain>
    </source>
</reference>
<organism evidence="1 2">
    <name type="scientific">Arctium lappa</name>
    <name type="common">Greater burdock</name>
    <name type="synonym">Lappa major</name>
    <dbReference type="NCBI Taxonomy" id="4217"/>
    <lineage>
        <taxon>Eukaryota</taxon>
        <taxon>Viridiplantae</taxon>
        <taxon>Streptophyta</taxon>
        <taxon>Embryophyta</taxon>
        <taxon>Tracheophyta</taxon>
        <taxon>Spermatophyta</taxon>
        <taxon>Magnoliopsida</taxon>
        <taxon>eudicotyledons</taxon>
        <taxon>Gunneridae</taxon>
        <taxon>Pentapetalae</taxon>
        <taxon>asterids</taxon>
        <taxon>campanulids</taxon>
        <taxon>Asterales</taxon>
        <taxon>Asteraceae</taxon>
        <taxon>Carduoideae</taxon>
        <taxon>Cardueae</taxon>
        <taxon>Arctiinae</taxon>
        <taxon>Arctium</taxon>
    </lineage>
</organism>
<sequence>MACVCVCVKQSRKANGSDMGQCGVNVDSDCSPKVAHMNRRMWSRCCLGVKELVSRVISRNLIGLLVLEHQRRSCRTLLPLSNLHPNPHEQILHQGGMLLFFSKSIENILVW</sequence>
<comment type="caution">
    <text evidence="1">The sequence shown here is derived from an EMBL/GenBank/DDBJ whole genome shotgun (WGS) entry which is preliminary data.</text>
</comment>
<keyword evidence="2" id="KW-1185">Reference proteome</keyword>
<evidence type="ECO:0000313" key="2">
    <source>
        <dbReference type="Proteomes" id="UP001055879"/>
    </source>
</evidence>
<accession>A0ACB9EIM9</accession>
<reference evidence="1 2" key="2">
    <citation type="journal article" date="2022" name="Mol. Ecol. Resour.">
        <title>The genomes of chicory, endive, great burdock and yacon provide insights into Asteraceae paleo-polyploidization history and plant inulin production.</title>
        <authorList>
            <person name="Fan W."/>
            <person name="Wang S."/>
            <person name="Wang H."/>
            <person name="Wang A."/>
            <person name="Jiang F."/>
            <person name="Liu H."/>
            <person name="Zhao H."/>
            <person name="Xu D."/>
            <person name="Zhang Y."/>
        </authorList>
    </citation>
    <scope>NUCLEOTIDE SEQUENCE [LARGE SCALE GENOMIC DNA]</scope>
    <source>
        <strain evidence="2">cv. Niubang</strain>
    </source>
</reference>
<name>A0ACB9EIM9_ARCLA</name>
<dbReference type="EMBL" id="CM042048">
    <property type="protein sequence ID" value="KAI3758590.1"/>
    <property type="molecule type" value="Genomic_DNA"/>
</dbReference>
<gene>
    <name evidence="1" type="ORF">L6452_06157</name>
</gene>